<protein>
    <submittedName>
        <fullName evidence="2">Putative sporulation protein YtxC</fullName>
    </submittedName>
</protein>
<dbReference type="Proteomes" id="UP000574133">
    <property type="component" value="Unassembled WGS sequence"/>
</dbReference>
<accession>A0A841TI26</accession>
<keyword evidence="3" id="KW-1185">Reference proteome</keyword>
<dbReference type="RefSeq" id="WP_185179395.1">
    <property type="nucleotide sequence ID" value="NZ_CBCSEP010000009.1"/>
</dbReference>
<gene>
    <name evidence="2" type="ORF">H4Q31_12505</name>
</gene>
<dbReference type="Pfam" id="PF08812">
    <property type="entry name" value="YtxC"/>
    <property type="match status" value="1"/>
</dbReference>
<comment type="caution">
    <text evidence="2">The sequence shown here is derived from an EMBL/GenBank/DDBJ whole genome shotgun (WGS) entry which is preliminary data.</text>
</comment>
<evidence type="ECO:0000313" key="2">
    <source>
        <dbReference type="EMBL" id="MBB6678121.1"/>
    </source>
</evidence>
<proteinExistence type="predicted"/>
<feature type="compositionally biased region" description="Acidic residues" evidence="1">
    <location>
        <begin position="223"/>
        <end position="232"/>
    </location>
</feature>
<sequence>MRRDEWTIDTGADRDSSKRLAMMLNQPFAGLTGTGGEGPWQLSPHIERIGCSLTIETGRDQFCMKTGHALAEYLVTEKEPSLLRSVMHKQFGLRADGIETDVLISEAIVLMDGEPEAGSEAGRGRARRIRKWGRVFAAFLKDHSHMHLDGFIRFRLKEYFAEIREAAETALEERAMERQYQEFVTLLQSMVQWQEVRLPAVHLLHSGGHAFRMYDEKMRPLERDEEEVDESLAETRGEGVEDQEESMLVSRLLAASPRHLYIYTPEPDAQVIRTLLGIFGERAAICPKLPT</sequence>
<evidence type="ECO:0000313" key="3">
    <source>
        <dbReference type="Proteomes" id="UP000574133"/>
    </source>
</evidence>
<name>A0A841TI26_9BACL</name>
<reference evidence="2 3" key="1">
    <citation type="submission" date="2020-08" db="EMBL/GenBank/DDBJ databases">
        <title>Cohnella phylogeny.</title>
        <authorList>
            <person name="Dunlap C."/>
        </authorList>
    </citation>
    <scope>NUCLEOTIDE SEQUENCE [LARGE SCALE GENOMIC DNA]</scope>
    <source>
        <strain evidence="2 3">DSM 103658</strain>
    </source>
</reference>
<evidence type="ECO:0000256" key="1">
    <source>
        <dbReference type="SAM" id="MobiDB-lite"/>
    </source>
</evidence>
<dbReference type="AlphaFoldDB" id="A0A841TI26"/>
<dbReference type="InterPro" id="IPR014199">
    <property type="entry name" value="Spore_YtxC"/>
</dbReference>
<organism evidence="2 3">
    <name type="scientific">Cohnella lubricantis</name>
    <dbReference type="NCBI Taxonomy" id="2163172"/>
    <lineage>
        <taxon>Bacteria</taxon>
        <taxon>Bacillati</taxon>
        <taxon>Bacillota</taxon>
        <taxon>Bacilli</taxon>
        <taxon>Bacillales</taxon>
        <taxon>Paenibacillaceae</taxon>
        <taxon>Cohnella</taxon>
    </lineage>
</organism>
<feature type="region of interest" description="Disordered" evidence="1">
    <location>
        <begin position="223"/>
        <end position="243"/>
    </location>
</feature>
<dbReference type="EMBL" id="JACJVN010000050">
    <property type="protein sequence ID" value="MBB6678121.1"/>
    <property type="molecule type" value="Genomic_DNA"/>
</dbReference>